<keyword evidence="2" id="KW-1003">Cell membrane</keyword>
<evidence type="ECO:0000256" key="7">
    <source>
        <dbReference type="ARBA" id="ARBA00023180"/>
    </source>
</evidence>
<reference evidence="10" key="1">
    <citation type="submission" date="2014-01" db="EMBL/GenBank/DDBJ databases">
        <title>The Genome Sequence of Anopheles melas CM1001059_A (V2).</title>
        <authorList>
            <consortium name="The Broad Institute Genomics Platform"/>
            <person name="Neafsey D.E."/>
            <person name="Besansky N."/>
            <person name="Howell P."/>
            <person name="Walton C."/>
            <person name="Young S.K."/>
            <person name="Zeng Q."/>
            <person name="Gargeya S."/>
            <person name="Fitzgerald M."/>
            <person name="Haas B."/>
            <person name="Abouelleil A."/>
            <person name="Allen A.W."/>
            <person name="Alvarado L."/>
            <person name="Arachchi H.M."/>
            <person name="Berlin A.M."/>
            <person name="Chapman S.B."/>
            <person name="Gainer-Dewar J."/>
            <person name="Goldberg J."/>
            <person name="Griggs A."/>
            <person name="Gujja S."/>
            <person name="Hansen M."/>
            <person name="Howarth C."/>
            <person name="Imamovic A."/>
            <person name="Ireland A."/>
            <person name="Larimer J."/>
            <person name="McCowan C."/>
            <person name="Murphy C."/>
            <person name="Pearson M."/>
            <person name="Poon T.W."/>
            <person name="Priest M."/>
            <person name="Roberts A."/>
            <person name="Saif S."/>
            <person name="Shea T."/>
            <person name="Sisk P."/>
            <person name="Sykes S."/>
            <person name="Wortman J."/>
            <person name="Nusbaum C."/>
            <person name="Birren B."/>
        </authorList>
    </citation>
    <scope>NUCLEOTIDE SEQUENCE [LARGE SCALE GENOMIC DNA]</scope>
    <source>
        <strain evidence="10">CM1001059</strain>
    </source>
</reference>
<dbReference type="InterPro" id="IPR052192">
    <property type="entry name" value="Insect_Ionotropic_Sensory_Rcpt"/>
</dbReference>
<evidence type="ECO:0000313" key="10">
    <source>
        <dbReference type="Proteomes" id="UP000075902"/>
    </source>
</evidence>
<comment type="subcellular location">
    <subcellularLocation>
        <location evidence="1">Cell membrane</location>
        <topology evidence="1">Multi-pass membrane protein</topology>
    </subcellularLocation>
</comment>
<dbReference type="SUPFAM" id="SSF53850">
    <property type="entry name" value="Periplasmic binding protein-like II"/>
    <property type="match status" value="1"/>
</dbReference>
<organism evidence="9 10">
    <name type="scientific">Anopheles melas</name>
    <dbReference type="NCBI Taxonomy" id="34690"/>
    <lineage>
        <taxon>Eukaryota</taxon>
        <taxon>Metazoa</taxon>
        <taxon>Ecdysozoa</taxon>
        <taxon>Arthropoda</taxon>
        <taxon>Hexapoda</taxon>
        <taxon>Insecta</taxon>
        <taxon>Pterygota</taxon>
        <taxon>Neoptera</taxon>
        <taxon>Endopterygota</taxon>
        <taxon>Diptera</taxon>
        <taxon>Nematocera</taxon>
        <taxon>Culicoidea</taxon>
        <taxon>Culicidae</taxon>
        <taxon>Anophelinae</taxon>
        <taxon>Anopheles</taxon>
    </lineage>
</organism>
<evidence type="ECO:0000313" key="9">
    <source>
        <dbReference type="EnsemblMetazoa" id="AMEC000662-PA"/>
    </source>
</evidence>
<evidence type="ECO:0000256" key="5">
    <source>
        <dbReference type="ARBA" id="ARBA00023136"/>
    </source>
</evidence>
<evidence type="ECO:0000256" key="1">
    <source>
        <dbReference type="ARBA" id="ARBA00004651"/>
    </source>
</evidence>
<keyword evidence="6" id="KW-0675">Receptor</keyword>
<evidence type="ECO:0000256" key="2">
    <source>
        <dbReference type="ARBA" id="ARBA00022475"/>
    </source>
</evidence>
<dbReference type="PANTHER" id="PTHR42643:SF33">
    <property type="entry name" value="GLUTAMATE RECEPTOR 2-LIKE PROTEIN"/>
    <property type="match status" value="1"/>
</dbReference>
<accession>A0A182TE33</accession>
<evidence type="ECO:0000256" key="6">
    <source>
        <dbReference type="ARBA" id="ARBA00023170"/>
    </source>
</evidence>
<dbReference type="PANTHER" id="PTHR42643">
    <property type="entry name" value="IONOTROPIC RECEPTOR 20A-RELATED"/>
    <property type="match status" value="1"/>
</dbReference>
<keyword evidence="5 8" id="KW-0472">Membrane</keyword>
<evidence type="ECO:0000256" key="4">
    <source>
        <dbReference type="ARBA" id="ARBA00022989"/>
    </source>
</evidence>
<sequence>MCCILHLDRLEGQDRENGILVLVLGILCQQGFIETFHSYASRITVFAMILFSMLVYQFYLTYIATDDEHLLALVQKQLTQADTLYYDMAEGLELILGGRVAFLCDAHRAYQMMQTHFTDEQRCALQEVVLVSKKSTHLALAKDNPLRELFRVTVHRIAGNGVMQYERNRCYADKPRCAENEVKMPEVNLDQVSSVMVLLLGAIAGSIAVLLLELTVSRVWPRRHRVVPSRGMNRKL</sequence>
<evidence type="ECO:0008006" key="11">
    <source>
        <dbReference type="Google" id="ProtNLM"/>
    </source>
</evidence>
<dbReference type="Proteomes" id="UP000075902">
    <property type="component" value="Unassembled WGS sequence"/>
</dbReference>
<evidence type="ECO:0000256" key="8">
    <source>
        <dbReference type="SAM" id="Phobius"/>
    </source>
</evidence>
<dbReference type="GO" id="GO:0005886">
    <property type="term" value="C:plasma membrane"/>
    <property type="evidence" value="ECO:0007669"/>
    <property type="project" value="UniProtKB-SubCell"/>
</dbReference>
<reference evidence="9" key="2">
    <citation type="submission" date="2020-05" db="UniProtKB">
        <authorList>
            <consortium name="EnsemblMetazoa"/>
        </authorList>
    </citation>
    <scope>IDENTIFICATION</scope>
    <source>
        <strain evidence="9">CM1001059</strain>
    </source>
</reference>
<dbReference type="EnsemblMetazoa" id="AMEC000662-RA">
    <property type="protein sequence ID" value="AMEC000662-PA"/>
    <property type="gene ID" value="AMEC000662"/>
</dbReference>
<keyword evidence="7" id="KW-0325">Glycoprotein</keyword>
<keyword evidence="10" id="KW-1185">Reference proteome</keyword>
<feature type="transmembrane region" description="Helical" evidence="8">
    <location>
        <begin position="43"/>
        <end position="64"/>
    </location>
</feature>
<keyword evidence="4 8" id="KW-1133">Transmembrane helix</keyword>
<feature type="transmembrane region" description="Helical" evidence="8">
    <location>
        <begin position="195"/>
        <end position="216"/>
    </location>
</feature>
<protein>
    <recommendedName>
        <fullName evidence="11">Ionotropic glutamate receptor C-terminal domain-containing protein</fullName>
    </recommendedName>
</protein>
<dbReference type="VEuPathDB" id="VectorBase:AMEC000662"/>
<keyword evidence="3 8" id="KW-0812">Transmembrane</keyword>
<dbReference type="STRING" id="34690.A0A182TE33"/>
<name>A0A182TE33_9DIPT</name>
<evidence type="ECO:0000256" key="3">
    <source>
        <dbReference type="ARBA" id="ARBA00022692"/>
    </source>
</evidence>
<proteinExistence type="predicted"/>
<dbReference type="AlphaFoldDB" id="A0A182TE33"/>